<dbReference type="Pfam" id="PF06421">
    <property type="entry name" value="LepA_C"/>
    <property type="match status" value="1"/>
</dbReference>
<dbReference type="EC" id="3.6.5.n1" evidence="7"/>
<keyword evidence="4 7" id="KW-0648">Protein biosynthesis</keyword>
<dbReference type="GO" id="GO:0043022">
    <property type="term" value="F:ribosome binding"/>
    <property type="evidence" value="ECO:0007669"/>
    <property type="project" value="UniProtKB-UniRule"/>
</dbReference>
<comment type="catalytic activity">
    <reaction evidence="7">
        <text>GTP + H2O = GDP + phosphate + H(+)</text>
        <dbReference type="Rhea" id="RHEA:19669"/>
        <dbReference type="ChEBI" id="CHEBI:15377"/>
        <dbReference type="ChEBI" id="CHEBI:15378"/>
        <dbReference type="ChEBI" id="CHEBI:37565"/>
        <dbReference type="ChEBI" id="CHEBI:43474"/>
        <dbReference type="ChEBI" id="CHEBI:58189"/>
        <dbReference type="EC" id="3.6.5.n1"/>
    </reaction>
</comment>
<dbReference type="CDD" id="cd03699">
    <property type="entry name" value="EF4_II"/>
    <property type="match status" value="1"/>
</dbReference>
<dbReference type="InterPro" id="IPR038363">
    <property type="entry name" value="LepA_C_sf"/>
</dbReference>
<dbReference type="Gene3D" id="3.40.50.300">
    <property type="entry name" value="P-loop containing nucleotide triphosphate hydrolases"/>
    <property type="match status" value="1"/>
</dbReference>
<evidence type="ECO:0000256" key="5">
    <source>
        <dbReference type="ARBA" id="ARBA00023134"/>
    </source>
</evidence>
<dbReference type="GO" id="GO:0005525">
    <property type="term" value="F:GTP binding"/>
    <property type="evidence" value="ECO:0007669"/>
    <property type="project" value="UniProtKB-UniRule"/>
</dbReference>
<dbReference type="STRING" id="220714.SAMN05660469_1357"/>
<dbReference type="InterPro" id="IPR009000">
    <property type="entry name" value="Transl_B-barrel_sf"/>
</dbReference>
<dbReference type="InterPro" id="IPR005225">
    <property type="entry name" value="Small_GTP-bd"/>
</dbReference>
<keyword evidence="5 7" id="KW-0342">GTP-binding</keyword>
<dbReference type="SUPFAM" id="SSF50447">
    <property type="entry name" value="Translation proteins"/>
    <property type="match status" value="1"/>
</dbReference>
<comment type="subcellular location">
    <subcellularLocation>
        <location evidence="7">Cell membrane</location>
        <topology evidence="7">Peripheral membrane protein</topology>
        <orientation evidence="7">Cytoplasmic side</orientation>
    </subcellularLocation>
</comment>
<organism evidence="9 10">
    <name type="scientific">Fructobacillus pseudoficulneus</name>
    <dbReference type="NCBI Taxonomy" id="220714"/>
    <lineage>
        <taxon>Bacteria</taxon>
        <taxon>Bacillati</taxon>
        <taxon>Bacillota</taxon>
        <taxon>Bacilli</taxon>
        <taxon>Lactobacillales</taxon>
        <taxon>Lactobacillaceae</taxon>
        <taxon>Fructobacillus</taxon>
    </lineage>
</organism>
<proteinExistence type="inferred from homology"/>
<evidence type="ECO:0000256" key="4">
    <source>
        <dbReference type="ARBA" id="ARBA00022917"/>
    </source>
</evidence>
<accession>A0A3F3GXM8</accession>
<dbReference type="HAMAP" id="MF_00071">
    <property type="entry name" value="LepA"/>
    <property type="match status" value="1"/>
</dbReference>
<dbReference type="Gene3D" id="3.30.70.2570">
    <property type="entry name" value="Elongation factor 4, C-terminal domain"/>
    <property type="match status" value="1"/>
</dbReference>
<dbReference type="NCBIfam" id="TIGR01393">
    <property type="entry name" value="lepA"/>
    <property type="match status" value="1"/>
</dbReference>
<keyword evidence="9" id="KW-0251">Elongation factor</keyword>
<dbReference type="GO" id="GO:0003924">
    <property type="term" value="F:GTPase activity"/>
    <property type="evidence" value="ECO:0007669"/>
    <property type="project" value="UniProtKB-UniRule"/>
</dbReference>
<evidence type="ECO:0000256" key="3">
    <source>
        <dbReference type="ARBA" id="ARBA00022801"/>
    </source>
</evidence>
<dbReference type="PROSITE" id="PS51722">
    <property type="entry name" value="G_TR_2"/>
    <property type="match status" value="1"/>
</dbReference>
<dbReference type="Pfam" id="PF03144">
    <property type="entry name" value="GTP_EFTU_D2"/>
    <property type="match status" value="1"/>
</dbReference>
<dbReference type="OrthoDB" id="2147781at2"/>
<dbReference type="Gene3D" id="3.30.70.870">
    <property type="entry name" value="Elongation Factor G (Translational Gtpase), domain 3"/>
    <property type="match status" value="1"/>
</dbReference>
<dbReference type="InterPro" id="IPR000640">
    <property type="entry name" value="EFG_V-like"/>
</dbReference>
<dbReference type="SUPFAM" id="SSF54980">
    <property type="entry name" value="EF-G C-terminal domain-like"/>
    <property type="match status" value="2"/>
</dbReference>
<evidence type="ECO:0000259" key="8">
    <source>
        <dbReference type="PROSITE" id="PS51722"/>
    </source>
</evidence>
<evidence type="ECO:0000256" key="6">
    <source>
        <dbReference type="ARBA" id="ARBA00023136"/>
    </source>
</evidence>
<dbReference type="Pfam" id="PF00009">
    <property type="entry name" value="GTP_EFTU"/>
    <property type="match status" value="1"/>
</dbReference>
<evidence type="ECO:0000256" key="7">
    <source>
        <dbReference type="HAMAP-Rule" id="MF_00071"/>
    </source>
</evidence>
<dbReference type="GO" id="GO:0003746">
    <property type="term" value="F:translation elongation factor activity"/>
    <property type="evidence" value="ECO:0007669"/>
    <property type="project" value="UniProtKB-UniRule"/>
</dbReference>
<dbReference type="FunFam" id="2.40.30.10:FF:000015">
    <property type="entry name" value="Translation factor GUF1, mitochondrial"/>
    <property type="match status" value="1"/>
</dbReference>
<keyword evidence="2 7" id="KW-0547">Nucleotide-binding</keyword>
<dbReference type="Gene3D" id="3.30.70.240">
    <property type="match status" value="1"/>
</dbReference>
<keyword evidence="7" id="KW-1003">Cell membrane</keyword>
<dbReference type="InterPro" id="IPR006297">
    <property type="entry name" value="EF-4"/>
</dbReference>
<feature type="domain" description="Tr-type G" evidence="8">
    <location>
        <begin position="4"/>
        <end position="187"/>
    </location>
</feature>
<dbReference type="InterPro" id="IPR035647">
    <property type="entry name" value="EFG_III/V"/>
</dbReference>
<dbReference type="InterPro" id="IPR000795">
    <property type="entry name" value="T_Tr_GTP-bd_dom"/>
</dbReference>
<dbReference type="PANTHER" id="PTHR43512">
    <property type="entry name" value="TRANSLATION FACTOR GUF1-RELATED"/>
    <property type="match status" value="1"/>
</dbReference>
<dbReference type="Proteomes" id="UP000061227">
    <property type="component" value="Unassembled WGS sequence"/>
</dbReference>
<dbReference type="PANTHER" id="PTHR43512:SF4">
    <property type="entry name" value="TRANSLATION FACTOR GUF1 HOMOLOG, CHLOROPLASTIC"/>
    <property type="match status" value="1"/>
</dbReference>
<dbReference type="InterPro" id="IPR013842">
    <property type="entry name" value="LepA_CTD"/>
</dbReference>
<dbReference type="EMBL" id="DF968069">
    <property type="protein sequence ID" value="GAP03396.1"/>
    <property type="molecule type" value="Genomic_DNA"/>
</dbReference>
<dbReference type="InterPro" id="IPR035654">
    <property type="entry name" value="LepA_IV"/>
</dbReference>
<keyword evidence="10" id="KW-1185">Reference proteome</keyword>
<feature type="binding site" evidence="7">
    <location>
        <begin position="16"/>
        <end position="21"/>
    </location>
    <ligand>
        <name>GTP</name>
        <dbReference type="ChEBI" id="CHEBI:37565"/>
    </ligand>
</feature>
<name>A0A3F3GXM8_9LACO</name>
<dbReference type="GO" id="GO:0045727">
    <property type="term" value="P:positive regulation of translation"/>
    <property type="evidence" value="ECO:0007669"/>
    <property type="project" value="UniProtKB-UniRule"/>
</dbReference>
<evidence type="ECO:0000256" key="2">
    <source>
        <dbReference type="ARBA" id="ARBA00022741"/>
    </source>
</evidence>
<gene>
    <name evidence="9" type="primary">lepA2</name>
    <name evidence="7" type="synonym">lepA</name>
    <name evidence="9" type="ORF">FPFC_070120</name>
</gene>
<dbReference type="PRINTS" id="PR00315">
    <property type="entry name" value="ELONGATNFCT"/>
</dbReference>
<dbReference type="NCBIfam" id="TIGR00231">
    <property type="entry name" value="small_GTP"/>
    <property type="match status" value="1"/>
</dbReference>
<evidence type="ECO:0000313" key="9">
    <source>
        <dbReference type="EMBL" id="GAP03396.1"/>
    </source>
</evidence>
<evidence type="ECO:0000313" key="10">
    <source>
        <dbReference type="Proteomes" id="UP000061227"/>
    </source>
</evidence>
<comment type="similarity">
    <text evidence="1 7">Belongs to the TRAFAC class translation factor GTPase superfamily. Classic translation factor GTPase family. LepA subfamily.</text>
</comment>
<keyword evidence="6 7" id="KW-0472">Membrane</keyword>
<protein>
    <recommendedName>
        <fullName evidence="7">Elongation factor 4</fullName>
        <shortName evidence="7">EF-4</shortName>
        <ecNumber evidence="7">3.6.5.n1</ecNumber>
    </recommendedName>
    <alternativeName>
        <fullName evidence="7">Ribosomal back-translocase LepA</fullName>
    </alternativeName>
</protein>
<dbReference type="SUPFAM" id="SSF52540">
    <property type="entry name" value="P-loop containing nucleoside triphosphate hydrolases"/>
    <property type="match status" value="1"/>
</dbReference>
<dbReference type="InterPro" id="IPR027417">
    <property type="entry name" value="P-loop_NTPase"/>
</dbReference>
<keyword evidence="3 7" id="KW-0378">Hydrolase</keyword>
<reference evidence="9 10" key="1">
    <citation type="journal article" date="2015" name="BMC Genomics">
        <title>Comparative genomics of Fructobacillus spp. and Leuconostoc spp. reveals niche-specific evolution of Fructobacillus spp.</title>
        <authorList>
            <person name="Endo A."/>
            <person name="Tanizawa Y."/>
            <person name="Tanaka N."/>
            <person name="Maeno S."/>
            <person name="Kumar H."/>
            <person name="Shiwa Y."/>
            <person name="Okada S."/>
            <person name="Yoshikawa H."/>
            <person name="Dicks L."/>
            <person name="Nakagawa J."/>
            <person name="Arita M."/>
        </authorList>
    </citation>
    <scope>NUCLEOTIDE SEQUENCE [LARGE SCALE GENOMIC DNA]</scope>
    <source>
        <strain evidence="9 10">DSM 15468</strain>
    </source>
</reference>
<dbReference type="CDD" id="cd03709">
    <property type="entry name" value="lepA_C"/>
    <property type="match status" value="1"/>
</dbReference>
<comment type="function">
    <text evidence="7">Required for accurate and efficient protein synthesis under certain stress conditions. May act as a fidelity factor of the translation reaction, by catalyzing a one-codon backward translocation of tRNAs on improperly translocated ribosomes. Back-translocation proceeds from a post-translocation (POST) complex to a pre-translocation (PRE) complex, thus giving elongation factor G a second chance to translocate the tRNAs correctly. Binds to ribosomes in a GTP-dependent manner.</text>
</comment>
<dbReference type="Gene3D" id="2.40.30.10">
    <property type="entry name" value="Translation factors"/>
    <property type="match status" value="1"/>
</dbReference>
<dbReference type="AlphaFoldDB" id="A0A3F3GXM8"/>
<evidence type="ECO:0000256" key="1">
    <source>
        <dbReference type="ARBA" id="ARBA00005454"/>
    </source>
</evidence>
<sequence>MKQEFIRNFAIISHIDHGKSTLSDRLMEATKTVSDREKAPQLLDSMGVEQAHGVTVKSRTVQNHYLGNDGHEYQLNLIDTPGHVDFNYEVTKSLSATDGVILLVDATQGVQAQTVANWRLAHDLGLPILPVLNKIDSASAQIEETEQQIIDLDPSLAAQEIYHVSAKTGLGISELLEAIVHELPAPTGDEKAPLKALVFDSEYDAFKGVIAQVRVIDGSLTKGNSLVLMANGQKLLAKEVGVYRPDRVPADGLGAGEVGYVVTGIKDPKQVTVGDTLTSQQAPTKAPLPGYQKSQPVVYAGIYPVGDYKVLQEALQKLALNDTSLVLTDDQSEAMGPGFRAGFLGIFHLQIIKERLETEFGVEVVVTAPNVSYKVQVAQKGKEIETVIVNNPTRFPEFSQVLAVEEPMVQATITTPNESVNALMKLADDYRGEFADMGNQGDYVRLVYKMPLSEIAYDFFNQLKSISHGYASFSTAAIGYQEADLVKVDVQINYATVDALSFVIHRSRVEEQTQKLVHELKMTVPRRLYPMPVQAVVEGRVVARVDVPPLRKNVAVNGSSYSISKKQALLRRQSANKRQAAQSDIELPQAVFNTLLSLN</sequence>
<dbReference type="RefSeq" id="WP_059379135.1">
    <property type="nucleotide sequence ID" value="NZ_DF968069.1"/>
</dbReference>
<dbReference type="Pfam" id="PF00679">
    <property type="entry name" value="EFG_C"/>
    <property type="match status" value="1"/>
</dbReference>
<feature type="binding site" evidence="7">
    <location>
        <begin position="133"/>
        <end position="136"/>
    </location>
    <ligand>
        <name>GTP</name>
        <dbReference type="ChEBI" id="CHEBI:37565"/>
    </ligand>
</feature>
<dbReference type="GO" id="GO:0005886">
    <property type="term" value="C:plasma membrane"/>
    <property type="evidence" value="ECO:0007669"/>
    <property type="project" value="UniProtKB-SubCell"/>
</dbReference>
<dbReference type="InterPro" id="IPR004161">
    <property type="entry name" value="EFTu-like_2"/>
</dbReference>